<dbReference type="InterPro" id="IPR004821">
    <property type="entry name" value="Cyt_trans-like"/>
</dbReference>
<name>A0A1M7Y832_9FIRM</name>
<dbReference type="RefSeq" id="WP_073588716.1">
    <property type="nucleotide sequence ID" value="NZ_FRFD01000005.1"/>
</dbReference>
<evidence type="ECO:0000313" key="4">
    <source>
        <dbReference type="EMBL" id="SHO48779.1"/>
    </source>
</evidence>
<protein>
    <submittedName>
        <fullName evidence="4">Glycerol-3-phosphate cytidylyltransferase</fullName>
    </submittedName>
</protein>
<dbReference type="EMBL" id="FRFD01000005">
    <property type="protein sequence ID" value="SHO48779.1"/>
    <property type="molecule type" value="Genomic_DNA"/>
</dbReference>
<sequence>MHKYKIGYTDGVYDMFHVGHLNMINQAREYCDYLIVGVHSDNVVKEYKHRQPLINEEDRCKIVEAIKGVDQAVITRFRDKVELWKLYQFDAVFIGDDWKGTERWNYFEKLLKPLGVDVIYIPYTKGISTSEIRKRIAEDEKSE</sequence>
<dbReference type="PANTHER" id="PTHR43793:SF1">
    <property type="entry name" value="FAD SYNTHASE"/>
    <property type="match status" value="1"/>
</dbReference>
<dbReference type="Gene3D" id="3.40.50.620">
    <property type="entry name" value="HUPs"/>
    <property type="match status" value="1"/>
</dbReference>
<keyword evidence="5" id="KW-1185">Reference proteome</keyword>
<keyword evidence="1 4" id="KW-0808">Transferase</keyword>
<dbReference type="Pfam" id="PF01467">
    <property type="entry name" value="CTP_transf_like"/>
    <property type="match status" value="1"/>
</dbReference>
<dbReference type="NCBIfam" id="TIGR00125">
    <property type="entry name" value="cyt_tran_rel"/>
    <property type="match status" value="1"/>
</dbReference>
<dbReference type="InterPro" id="IPR014729">
    <property type="entry name" value="Rossmann-like_a/b/a_fold"/>
</dbReference>
<evidence type="ECO:0000256" key="1">
    <source>
        <dbReference type="ARBA" id="ARBA00022679"/>
    </source>
</evidence>
<dbReference type="AlphaFoldDB" id="A0A1M7Y832"/>
<evidence type="ECO:0000259" key="3">
    <source>
        <dbReference type="Pfam" id="PF01467"/>
    </source>
</evidence>
<dbReference type="InterPro" id="IPR050385">
    <property type="entry name" value="Archaeal_FAD_synthase"/>
</dbReference>
<dbReference type="GO" id="GO:0016779">
    <property type="term" value="F:nucleotidyltransferase activity"/>
    <property type="evidence" value="ECO:0007669"/>
    <property type="project" value="UniProtKB-KW"/>
</dbReference>
<keyword evidence="2 4" id="KW-0548">Nucleotidyltransferase</keyword>
<dbReference type="STRING" id="1121345.SAMN02745217_02030"/>
<feature type="domain" description="Cytidyltransferase-like" evidence="3">
    <location>
        <begin position="8"/>
        <end position="135"/>
    </location>
</feature>
<accession>A0A1M7Y832</accession>
<evidence type="ECO:0000256" key="2">
    <source>
        <dbReference type="ARBA" id="ARBA00022695"/>
    </source>
</evidence>
<proteinExistence type="predicted"/>
<dbReference type="SUPFAM" id="SSF52374">
    <property type="entry name" value="Nucleotidylyl transferase"/>
    <property type="match status" value="1"/>
</dbReference>
<dbReference type="OrthoDB" id="9802794at2"/>
<reference evidence="4 5" key="1">
    <citation type="submission" date="2016-12" db="EMBL/GenBank/DDBJ databases">
        <authorList>
            <person name="Song W.-J."/>
            <person name="Kurnit D.M."/>
        </authorList>
    </citation>
    <scope>NUCLEOTIDE SEQUENCE [LARGE SCALE GENOMIC DNA]</scope>
    <source>
        <strain evidence="4 5">DSM 12503</strain>
    </source>
</reference>
<dbReference type="Proteomes" id="UP000184612">
    <property type="component" value="Unassembled WGS sequence"/>
</dbReference>
<gene>
    <name evidence="4" type="ORF">SAMN02745217_02030</name>
</gene>
<organism evidence="4 5">
    <name type="scientific">Anaerocolumna xylanovorans DSM 12503</name>
    <dbReference type="NCBI Taxonomy" id="1121345"/>
    <lineage>
        <taxon>Bacteria</taxon>
        <taxon>Bacillati</taxon>
        <taxon>Bacillota</taxon>
        <taxon>Clostridia</taxon>
        <taxon>Lachnospirales</taxon>
        <taxon>Lachnospiraceae</taxon>
        <taxon>Anaerocolumna</taxon>
    </lineage>
</organism>
<dbReference type="PANTHER" id="PTHR43793">
    <property type="entry name" value="FAD SYNTHASE"/>
    <property type="match status" value="1"/>
</dbReference>
<evidence type="ECO:0000313" key="5">
    <source>
        <dbReference type="Proteomes" id="UP000184612"/>
    </source>
</evidence>